<dbReference type="Proteomes" id="UP000789595">
    <property type="component" value="Unassembled WGS sequence"/>
</dbReference>
<dbReference type="InterPro" id="IPR029006">
    <property type="entry name" value="ADF-H/Gelsolin-like_dom_sf"/>
</dbReference>
<dbReference type="SUPFAM" id="SSF55753">
    <property type="entry name" value="Actin depolymerizing proteins"/>
    <property type="match status" value="3"/>
</dbReference>
<dbReference type="GO" id="GO:0008154">
    <property type="term" value="P:actin polymerization or depolymerization"/>
    <property type="evidence" value="ECO:0007669"/>
    <property type="project" value="TreeGrafter"/>
</dbReference>
<gene>
    <name evidence="2" type="ORF">PECAL_4P00790</name>
</gene>
<accession>A0A8J2SU70</accession>
<dbReference type="Pfam" id="PF00626">
    <property type="entry name" value="Gelsolin"/>
    <property type="match status" value="3"/>
</dbReference>
<dbReference type="PRINTS" id="PR00597">
    <property type="entry name" value="GELSOLIN"/>
</dbReference>
<feature type="domain" description="Gelsolin-like" evidence="1">
    <location>
        <begin position="293"/>
        <end position="358"/>
    </location>
</feature>
<organism evidence="2 3">
    <name type="scientific">Pelagomonas calceolata</name>
    <dbReference type="NCBI Taxonomy" id="35677"/>
    <lineage>
        <taxon>Eukaryota</taxon>
        <taxon>Sar</taxon>
        <taxon>Stramenopiles</taxon>
        <taxon>Ochrophyta</taxon>
        <taxon>Pelagophyceae</taxon>
        <taxon>Pelagomonadales</taxon>
        <taxon>Pelagomonadaceae</taxon>
        <taxon>Pelagomonas</taxon>
    </lineage>
</organism>
<dbReference type="AlphaFoldDB" id="A0A8J2SU70"/>
<comment type="caution">
    <text evidence="2">The sequence shown here is derived from an EMBL/GenBank/DDBJ whole genome shotgun (WGS) entry which is preliminary data.</text>
</comment>
<dbReference type="InterPro" id="IPR007122">
    <property type="entry name" value="Villin/Gelsolin"/>
</dbReference>
<feature type="domain" description="Gelsolin-like" evidence="1">
    <location>
        <begin position="72"/>
        <end position="142"/>
    </location>
</feature>
<dbReference type="PANTHER" id="PTHR11977">
    <property type="entry name" value="VILLIN"/>
    <property type="match status" value="1"/>
</dbReference>
<keyword evidence="3" id="KW-1185">Reference proteome</keyword>
<name>A0A8J2SU70_9STRA</name>
<dbReference type="GO" id="GO:0015629">
    <property type="term" value="C:actin cytoskeleton"/>
    <property type="evidence" value="ECO:0007669"/>
    <property type="project" value="TreeGrafter"/>
</dbReference>
<dbReference type="InterPro" id="IPR007123">
    <property type="entry name" value="Gelsolin-like_dom"/>
</dbReference>
<dbReference type="OrthoDB" id="6375767at2759"/>
<sequence>MASFSLEPKAWTGDGADLKDSNMALVGSELDKIARKSAAEKEAAWVSCGKAPGIEVWRIENFQVKAWPAERHGAFHTGDSYIVLKTTKIESKLTWDIHFWLGSTTSQDEMGTAAYKTVELDDYFDQAAIQHRETQGHESLQFTKLFKEITYLEGGIDSGFHHVEGGTQIKKLFRVRKTKHTVRVAEVPCTRKSLNQGDCFLLDLGDTLYPWFGEDASPFERAKCGTRAHNVAISRHGHCKVKEAPDAAFWSALGGEGPIAPASEAPAPEKEEVGEGVLYKLSDASGALTCTEAKRGDIKVTDLDSNDVFILDAGREIFVWVGSKASDAERRNAMPTAQAYLHANDKPIHTAVHCVNEGTPFNNEVWAAIMK</sequence>
<dbReference type="GO" id="GO:0051015">
    <property type="term" value="F:actin filament binding"/>
    <property type="evidence" value="ECO:0007669"/>
    <property type="project" value="InterPro"/>
</dbReference>
<evidence type="ECO:0000313" key="3">
    <source>
        <dbReference type="Proteomes" id="UP000789595"/>
    </source>
</evidence>
<proteinExistence type="predicted"/>
<evidence type="ECO:0000313" key="2">
    <source>
        <dbReference type="EMBL" id="CAH0372919.1"/>
    </source>
</evidence>
<dbReference type="Gene3D" id="3.40.20.10">
    <property type="entry name" value="Severin"/>
    <property type="match status" value="3"/>
</dbReference>
<protein>
    <recommendedName>
        <fullName evidence="1">Gelsolin-like domain-containing protein</fullName>
    </recommendedName>
</protein>
<feature type="domain" description="Gelsolin-like" evidence="1">
    <location>
        <begin position="181"/>
        <end position="229"/>
    </location>
</feature>
<dbReference type="CDD" id="cd11290">
    <property type="entry name" value="gelsolin_S1_like"/>
    <property type="match status" value="1"/>
</dbReference>
<dbReference type="EMBL" id="CAKKNE010000004">
    <property type="protein sequence ID" value="CAH0372919.1"/>
    <property type="molecule type" value="Genomic_DNA"/>
</dbReference>
<dbReference type="PANTHER" id="PTHR11977:SF130">
    <property type="entry name" value="SEVERIN"/>
    <property type="match status" value="1"/>
</dbReference>
<reference evidence="2" key="1">
    <citation type="submission" date="2021-11" db="EMBL/GenBank/DDBJ databases">
        <authorList>
            <consortium name="Genoscope - CEA"/>
            <person name="William W."/>
        </authorList>
    </citation>
    <scope>NUCLEOTIDE SEQUENCE</scope>
</reference>
<evidence type="ECO:0000259" key="1">
    <source>
        <dbReference type="Pfam" id="PF00626"/>
    </source>
</evidence>
<dbReference type="SMART" id="SM00262">
    <property type="entry name" value="GEL"/>
    <property type="match status" value="3"/>
</dbReference>
<dbReference type="GO" id="GO:0005737">
    <property type="term" value="C:cytoplasm"/>
    <property type="evidence" value="ECO:0007669"/>
    <property type="project" value="TreeGrafter"/>
</dbReference>